<evidence type="ECO:0000313" key="1">
    <source>
        <dbReference type="EMBL" id="SMO51104.1"/>
    </source>
</evidence>
<dbReference type="RefSeq" id="WP_142453563.1">
    <property type="nucleotide sequence ID" value="NZ_FXTP01000003.1"/>
</dbReference>
<sequence>MSWFVGITGHNQSLKEKIKVLAGAPPLLEVEFESLYLIGGGLESTTHYYRNPEQQKGWLASGIGISQTENPRLMKANDWEKAVSQGKEFLHQLNGHFAVVQWDVDRLECTTDQLGMRNIFLHEGDGFTLFSTRLDWLMKLVPEANINWERFGSRWLAINQFSSQGFVNGVQRLSQGGHAVVKSGKIEKLTNLRWTCDFAETEPVAFKQSLFNFTSLPLKENRKLSLGLSGGMDSRTLFASLLQASEEDWRLHTFGDPDHPDLHTAAQLNQPFGRTQHIFHEAIPPAEKLETLIPDFIGQTLFTSSPSHLVGFQAYQKICELNLAVVDGGFGEIARRRFMVSVMLRAKQAVLDKDAETLLPYLTLIRGDFFVEEVRRQMHRGFREELQQELEAMPNAEDIGLENWLDLFSIRTRVPNGAGPEQARSDAQLFNYMPFLQPQLIRQALGLPLSYRKNARLFREIIRENAPELQKIPLVKGDVSYPYWMGDLSSAVWMRIKQKLGMQYQSTRQADFLFEIEEYVRDLAQSQSAREYPAYNQQKVQQLVSGFYDAKNTNLAGELNWWLAFEVFRRVGE</sequence>
<name>A0A521BV80_9BACT</name>
<accession>A0A521BV80</accession>
<protein>
    <recommendedName>
        <fullName evidence="3">Asparagine synthase (Glutamine-hydrolysing)</fullName>
    </recommendedName>
</protein>
<dbReference type="OrthoDB" id="9763290at2"/>
<dbReference type="SUPFAM" id="SSF52402">
    <property type="entry name" value="Adenine nucleotide alpha hydrolases-like"/>
    <property type="match status" value="1"/>
</dbReference>
<dbReference type="InterPro" id="IPR014729">
    <property type="entry name" value="Rossmann-like_a/b/a_fold"/>
</dbReference>
<reference evidence="1 2" key="1">
    <citation type="submission" date="2017-05" db="EMBL/GenBank/DDBJ databases">
        <authorList>
            <person name="Varghese N."/>
            <person name="Submissions S."/>
        </authorList>
    </citation>
    <scope>NUCLEOTIDE SEQUENCE [LARGE SCALE GENOMIC DNA]</scope>
    <source>
        <strain evidence="1 2">DSM 21985</strain>
    </source>
</reference>
<evidence type="ECO:0000313" key="2">
    <source>
        <dbReference type="Proteomes" id="UP000317557"/>
    </source>
</evidence>
<dbReference type="InterPro" id="IPR029055">
    <property type="entry name" value="Ntn_hydrolases_N"/>
</dbReference>
<dbReference type="SUPFAM" id="SSF56235">
    <property type="entry name" value="N-terminal nucleophile aminohydrolases (Ntn hydrolases)"/>
    <property type="match status" value="1"/>
</dbReference>
<evidence type="ECO:0008006" key="3">
    <source>
        <dbReference type="Google" id="ProtNLM"/>
    </source>
</evidence>
<dbReference type="EMBL" id="FXTP01000003">
    <property type="protein sequence ID" value="SMO51104.1"/>
    <property type="molecule type" value="Genomic_DNA"/>
</dbReference>
<dbReference type="AlphaFoldDB" id="A0A521BV80"/>
<dbReference type="Gene3D" id="3.40.50.620">
    <property type="entry name" value="HUPs"/>
    <property type="match status" value="1"/>
</dbReference>
<proteinExistence type="predicted"/>
<gene>
    <name evidence="1" type="ORF">SAMN06265219_103139</name>
</gene>
<dbReference type="Gene3D" id="3.60.20.10">
    <property type="entry name" value="Glutamine Phosphoribosylpyrophosphate, subunit 1, domain 1"/>
    <property type="match status" value="1"/>
</dbReference>
<organism evidence="1 2">
    <name type="scientific">Gracilimonas mengyeensis</name>
    <dbReference type="NCBI Taxonomy" id="1302730"/>
    <lineage>
        <taxon>Bacteria</taxon>
        <taxon>Pseudomonadati</taxon>
        <taxon>Balneolota</taxon>
        <taxon>Balneolia</taxon>
        <taxon>Balneolales</taxon>
        <taxon>Balneolaceae</taxon>
        <taxon>Gracilimonas</taxon>
    </lineage>
</organism>
<keyword evidence="2" id="KW-1185">Reference proteome</keyword>
<dbReference type="Proteomes" id="UP000317557">
    <property type="component" value="Unassembled WGS sequence"/>
</dbReference>